<protein>
    <submittedName>
        <fullName evidence="1">Uncharacterized protein</fullName>
    </submittedName>
</protein>
<name>A0ABT7JLT8_9DEIO</name>
<dbReference type="EMBL" id="JASNGB010000372">
    <property type="protein sequence ID" value="MDL2345911.1"/>
    <property type="molecule type" value="Genomic_DNA"/>
</dbReference>
<reference evidence="1 2" key="1">
    <citation type="submission" date="2023-05" db="EMBL/GenBank/DDBJ databases">
        <authorList>
            <person name="Gao F."/>
        </authorList>
    </citation>
    <scope>NUCLEOTIDE SEQUENCE [LARGE SCALE GENOMIC DNA]</scope>
    <source>
        <strain evidence="1 2">MIMF12</strain>
    </source>
</reference>
<comment type="caution">
    <text evidence="1">The sequence shown here is derived from an EMBL/GenBank/DDBJ whole genome shotgun (WGS) entry which is preliminary data.</text>
</comment>
<sequence>MTWRGLHLSWQRVGAGWQLLAQGPGGRTVALLHPGRPAAERVQTLGLGPLIPGEAALRLSLSGAYLTLDWLTPAGPGLTELAAQARIVAALLRPDGGH</sequence>
<evidence type="ECO:0000313" key="2">
    <source>
        <dbReference type="Proteomes" id="UP001302059"/>
    </source>
</evidence>
<proteinExistence type="predicted"/>
<feature type="non-terminal residue" evidence="1">
    <location>
        <position position="98"/>
    </location>
</feature>
<evidence type="ECO:0000313" key="1">
    <source>
        <dbReference type="EMBL" id="MDL2345911.1"/>
    </source>
</evidence>
<gene>
    <name evidence="1" type="ORF">QOL99_17415</name>
</gene>
<accession>A0ABT7JLT8</accession>
<dbReference type="Proteomes" id="UP001302059">
    <property type="component" value="Unassembled WGS sequence"/>
</dbReference>
<keyword evidence="2" id="KW-1185">Reference proteome</keyword>
<organism evidence="1 2">
    <name type="scientific">Deinococcus rhizophilus</name>
    <dbReference type="NCBI Taxonomy" id="3049544"/>
    <lineage>
        <taxon>Bacteria</taxon>
        <taxon>Thermotogati</taxon>
        <taxon>Deinococcota</taxon>
        <taxon>Deinococci</taxon>
        <taxon>Deinococcales</taxon>
        <taxon>Deinococcaceae</taxon>
        <taxon>Deinococcus</taxon>
    </lineage>
</organism>